<accession>A0A8S8ZG09</accession>
<name>A0A8S8ZG09_SORMA</name>
<sequence length="124" mass="14523">MMRLTPESFVERLERDEVTRFAWVVLMRSGVVPTGEMEEERKGREELFEIFAGSSSDFFDTVIFLLRYTLGVDDSGVDDEDTRWNSMLYLVRVMGTLKTAQWSKKMLKDINYDDDDELQVPRPP</sequence>
<evidence type="ECO:0000313" key="1">
    <source>
        <dbReference type="EMBL" id="KAA8624223.1"/>
    </source>
</evidence>
<evidence type="ECO:0000313" key="2">
    <source>
        <dbReference type="Proteomes" id="UP000433876"/>
    </source>
</evidence>
<reference evidence="1 2" key="1">
    <citation type="submission" date="2017-07" db="EMBL/GenBank/DDBJ databases">
        <title>Genome sequence of the Sordaria macrospora wild type strain R19027.</title>
        <authorList>
            <person name="Nowrousian M."/>
            <person name="Teichert I."/>
            <person name="Kueck U."/>
        </authorList>
    </citation>
    <scope>NUCLEOTIDE SEQUENCE [LARGE SCALE GENOMIC DNA]</scope>
    <source>
        <strain evidence="1 2">R19027</strain>
        <tissue evidence="1">Mycelium</tissue>
    </source>
</reference>
<dbReference type="VEuPathDB" id="FungiDB:SMAC_08956"/>
<proteinExistence type="predicted"/>
<comment type="caution">
    <text evidence="1">The sequence shown here is derived from an EMBL/GenBank/DDBJ whole genome shotgun (WGS) entry which is preliminary data.</text>
</comment>
<dbReference type="EMBL" id="NMPR01000246">
    <property type="protein sequence ID" value="KAA8624223.1"/>
    <property type="molecule type" value="Genomic_DNA"/>
</dbReference>
<protein>
    <submittedName>
        <fullName evidence="1">Uncharacterized protein</fullName>
    </submittedName>
</protein>
<dbReference type="AlphaFoldDB" id="A0A8S8ZG09"/>
<gene>
    <name evidence="1" type="ORF">SMACR_08956</name>
</gene>
<dbReference type="Proteomes" id="UP000433876">
    <property type="component" value="Unassembled WGS sequence"/>
</dbReference>
<organism evidence="1 2">
    <name type="scientific">Sordaria macrospora</name>
    <dbReference type="NCBI Taxonomy" id="5147"/>
    <lineage>
        <taxon>Eukaryota</taxon>
        <taxon>Fungi</taxon>
        <taxon>Dikarya</taxon>
        <taxon>Ascomycota</taxon>
        <taxon>Pezizomycotina</taxon>
        <taxon>Sordariomycetes</taxon>
        <taxon>Sordariomycetidae</taxon>
        <taxon>Sordariales</taxon>
        <taxon>Sordariaceae</taxon>
        <taxon>Sordaria</taxon>
    </lineage>
</organism>